<keyword evidence="2" id="KW-0805">Transcription regulation</keyword>
<feature type="compositionally biased region" description="Basic residues" evidence="6">
    <location>
        <begin position="356"/>
        <end position="366"/>
    </location>
</feature>
<dbReference type="Gramene" id="TKW26699">
    <property type="protein sequence ID" value="TKW26699"/>
    <property type="gene ID" value="SEVIR_3G207300v2"/>
</dbReference>
<keyword evidence="3" id="KW-0238">DNA-binding</keyword>
<accession>A0A4U6VH32</accession>
<dbReference type="GO" id="GO:0005634">
    <property type="term" value="C:nucleus"/>
    <property type="evidence" value="ECO:0007669"/>
    <property type="project" value="UniProtKB-SubCell"/>
</dbReference>
<dbReference type="InterPro" id="IPR015300">
    <property type="entry name" value="DNA-bd_pseudobarrel_sf"/>
</dbReference>
<evidence type="ECO:0000256" key="4">
    <source>
        <dbReference type="ARBA" id="ARBA00023163"/>
    </source>
</evidence>
<reference evidence="8" key="1">
    <citation type="submission" date="2019-03" db="EMBL/GenBank/DDBJ databases">
        <title>WGS assembly of Setaria viridis.</title>
        <authorList>
            <person name="Huang P."/>
            <person name="Jenkins J."/>
            <person name="Grimwood J."/>
            <person name="Barry K."/>
            <person name="Healey A."/>
            <person name="Mamidi S."/>
            <person name="Sreedasyam A."/>
            <person name="Shu S."/>
            <person name="Feldman M."/>
            <person name="Wu J."/>
            <person name="Yu Y."/>
            <person name="Chen C."/>
            <person name="Johnson J."/>
            <person name="Rokhsar D."/>
            <person name="Baxter I."/>
            <person name="Schmutz J."/>
            <person name="Brutnell T."/>
            <person name="Kellogg E."/>
        </authorList>
    </citation>
    <scope>NUCLEOTIDE SEQUENCE [LARGE SCALE GENOMIC DNA]</scope>
</reference>
<dbReference type="OMA" id="HRTCNIT"/>
<dbReference type="PROSITE" id="PS50863">
    <property type="entry name" value="B3"/>
    <property type="match status" value="1"/>
</dbReference>
<dbReference type="InterPro" id="IPR003340">
    <property type="entry name" value="B3_DNA-bd"/>
</dbReference>
<evidence type="ECO:0000256" key="6">
    <source>
        <dbReference type="SAM" id="MobiDB-lite"/>
    </source>
</evidence>
<feature type="region of interest" description="Disordered" evidence="6">
    <location>
        <begin position="78"/>
        <end position="102"/>
    </location>
</feature>
<dbReference type="CDD" id="cd10017">
    <property type="entry name" value="B3_DNA"/>
    <property type="match status" value="1"/>
</dbReference>
<gene>
    <name evidence="8" type="ORF">SEVIR_3G207300v2</name>
</gene>
<dbReference type="SMART" id="SM01019">
    <property type="entry name" value="B3"/>
    <property type="match status" value="1"/>
</dbReference>
<evidence type="ECO:0000313" key="8">
    <source>
        <dbReference type="EMBL" id="TKW26699.1"/>
    </source>
</evidence>
<organism evidence="8 9">
    <name type="scientific">Setaria viridis</name>
    <name type="common">Green bristlegrass</name>
    <name type="synonym">Setaria italica subsp. viridis</name>
    <dbReference type="NCBI Taxonomy" id="4556"/>
    <lineage>
        <taxon>Eukaryota</taxon>
        <taxon>Viridiplantae</taxon>
        <taxon>Streptophyta</taxon>
        <taxon>Embryophyta</taxon>
        <taxon>Tracheophyta</taxon>
        <taxon>Spermatophyta</taxon>
        <taxon>Magnoliopsida</taxon>
        <taxon>Liliopsida</taxon>
        <taxon>Poales</taxon>
        <taxon>Poaceae</taxon>
        <taxon>PACMAD clade</taxon>
        <taxon>Panicoideae</taxon>
        <taxon>Panicodae</taxon>
        <taxon>Paniceae</taxon>
        <taxon>Cenchrinae</taxon>
        <taxon>Setaria</taxon>
    </lineage>
</organism>
<evidence type="ECO:0000256" key="2">
    <source>
        <dbReference type="ARBA" id="ARBA00023015"/>
    </source>
</evidence>
<name>A0A4U6VH32_SETVI</name>
<feature type="domain" description="TF-B3" evidence="7">
    <location>
        <begin position="229"/>
        <end position="320"/>
    </location>
</feature>
<evidence type="ECO:0000256" key="3">
    <source>
        <dbReference type="ARBA" id="ARBA00023125"/>
    </source>
</evidence>
<feature type="region of interest" description="Disordered" evidence="6">
    <location>
        <begin position="324"/>
        <end position="366"/>
    </location>
</feature>
<proteinExistence type="predicted"/>
<keyword evidence="9" id="KW-1185">Reference proteome</keyword>
<dbReference type="SUPFAM" id="SSF101936">
    <property type="entry name" value="DNA-binding pseudobarrel domain"/>
    <property type="match status" value="1"/>
</dbReference>
<dbReference type="EMBL" id="CM016554">
    <property type="protein sequence ID" value="TKW26699.1"/>
    <property type="molecule type" value="Genomic_DNA"/>
</dbReference>
<evidence type="ECO:0000259" key="7">
    <source>
        <dbReference type="PROSITE" id="PS50863"/>
    </source>
</evidence>
<dbReference type="PANTHER" id="PTHR31391:SF3">
    <property type="entry name" value="B3 DOMAIN-CONTAINING PROTEIN OS05G0481400"/>
    <property type="match status" value="1"/>
</dbReference>
<dbReference type="PANTHER" id="PTHR31391">
    <property type="entry name" value="B3 DOMAIN-CONTAINING PROTEIN OS11G0197600-RELATED"/>
    <property type="match status" value="1"/>
</dbReference>
<feature type="region of interest" description="Disordered" evidence="6">
    <location>
        <begin position="136"/>
        <end position="158"/>
    </location>
</feature>
<evidence type="ECO:0000256" key="1">
    <source>
        <dbReference type="ARBA" id="ARBA00004123"/>
    </source>
</evidence>
<keyword evidence="5" id="KW-0539">Nucleus</keyword>
<protein>
    <recommendedName>
        <fullName evidence="7">TF-B3 domain-containing protein</fullName>
    </recommendedName>
</protein>
<dbReference type="Gene3D" id="2.40.330.10">
    <property type="entry name" value="DNA-binding pseudobarrel domain"/>
    <property type="match status" value="1"/>
</dbReference>
<sequence>MAEISLDGGGSRARIEGEVGGLDEHYVESVGAACEFDSFDEVHPSAELHYGRTRKAPSPFAFSLPCLAYRERDRDQGGLGERVAAGGDMATKASSAASGAAYEEQRRKRVLENLKHLEDLGISEMSKSLLQAARLQKQSKGGVRVSPKARKKFDATEVRRSSRAKATVSYKDDYGELDTFLRRKRRSGGKNSEQGREYTGRVSSYEQQQRAFRRAEKLQDGLDPNNPSFVKTMVRSHVSSCFWLGLPTSFCKQNLPPTEFRMVLEDEDGVEFDAIYIGKRTGLSGGWRGFAMHHNLEDGDSLVFELAEHDRFKIYIIKAIDDDDVEEDESDDKNASGGTKEEPAEEDSPAAEPPKGAKRRKLRGRR</sequence>
<dbReference type="GO" id="GO:0003677">
    <property type="term" value="F:DNA binding"/>
    <property type="evidence" value="ECO:0007669"/>
    <property type="project" value="UniProtKB-KW"/>
</dbReference>
<feature type="region of interest" description="Disordered" evidence="6">
    <location>
        <begin position="183"/>
        <end position="205"/>
    </location>
</feature>
<dbReference type="AlphaFoldDB" id="A0A4U6VH32"/>
<evidence type="ECO:0000256" key="5">
    <source>
        <dbReference type="ARBA" id="ARBA00023242"/>
    </source>
</evidence>
<dbReference type="Proteomes" id="UP000298652">
    <property type="component" value="Chromosome 3"/>
</dbReference>
<dbReference type="InterPro" id="IPR044837">
    <property type="entry name" value="REM16-like"/>
</dbReference>
<comment type="subcellular location">
    <subcellularLocation>
        <location evidence="1">Nucleus</location>
    </subcellularLocation>
</comment>
<evidence type="ECO:0000313" key="9">
    <source>
        <dbReference type="Proteomes" id="UP000298652"/>
    </source>
</evidence>
<keyword evidence="4" id="KW-0804">Transcription</keyword>
<dbReference type="Pfam" id="PF02362">
    <property type="entry name" value="B3"/>
    <property type="match status" value="1"/>
</dbReference>